<gene>
    <name evidence="1" type="ORF">F0U44_12215</name>
</gene>
<evidence type="ECO:0000313" key="2">
    <source>
        <dbReference type="Proteomes" id="UP000325003"/>
    </source>
</evidence>
<organism evidence="1 2">
    <name type="scientific">Nocardioides humilatus</name>
    <dbReference type="NCBI Taxonomy" id="2607660"/>
    <lineage>
        <taxon>Bacteria</taxon>
        <taxon>Bacillati</taxon>
        <taxon>Actinomycetota</taxon>
        <taxon>Actinomycetes</taxon>
        <taxon>Propionibacteriales</taxon>
        <taxon>Nocardioidaceae</taxon>
        <taxon>Nocardioides</taxon>
    </lineage>
</organism>
<comment type="caution">
    <text evidence="1">The sequence shown here is derived from an EMBL/GenBank/DDBJ whole genome shotgun (WGS) entry which is preliminary data.</text>
</comment>
<reference evidence="1 2" key="1">
    <citation type="submission" date="2019-09" db="EMBL/GenBank/DDBJ databases">
        <title>Nocardioides panacisoli sp. nov., isolated from the soil of a ginseng field.</title>
        <authorList>
            <person name="Cho C."/>
        </authorList>
    </citation>
    <scope>NUCLEOTIDE SEQUENCE [LARGE SCALE GENOMIC DNA]</scope>
    <source>
        <strain evidence="1 2">BN130099</strain>
    </source>
</reference>
<evidence type="ECO:0000313" key="1">
    <source>
        <dbReference type="EMBL" id="KAA1419209.1"/>
    </source>
</evidence>
<accession>A0A5B1LHU3</accession>
<name>A0A5B1LHU3_9ACTN</name>
<dbReference type="EMBL" id="VUJV01000003">
    <property type="protein sequence ID" value="KAA1419209.1"/>
    <property type="molecule type" value="Genomic_DNA"/>
</dbReference>
<dbReference type="RefSeq" id="WP_149728544.1">
    <property type="nucleotide sequence ID" value="NZ_VUJV01000003.1"/>
</dbReference>
<evidence type="ECO:0008006" key="3">
    <source>
        <dbReference type="Google" id="ProtNLM"/>
    </source>
</evidence>
<protein>
    <recommendedName>
        <fullName evidence="3">DUF4365 domain-containing protein</fullName>
    </recommendedName>
</protein>
<sequence length="173" mass="18941">MSTAGASPLVPVHHSTSFELMVESAFLSDFLQEMWFGRGQLVDVLHSTVDAFGYDLVLQSADVTRHVQLKTKAKSGRTASFKISTQLQEQPAACVVLIEWSVNPAGRLDLDYRWFGNGPRETIPSLGDKVAKHTKANVEGVKGLRHGHRVVPRGKFVPLTGMSELATRLFGPA</sequence>
<dbReference type="AlphaFoldDB" id="A0A5B1LHU3"/>
<keyword evidence="2" id="KW-1185">Reference proteome</keyword>
<proteinExistence type="predicted"/>
<reference evidence="1 2" key="2">
    <citation type="submission" date="2019-09" db="EMBL/GenBank/DDBJ databases">
        <authorList>
            <person name="Jin C."/>
        </authorList>
    </citation>
    <scope>NUCLEOTIDE SEQUENCE [LARGE SCALE GENOMIC DNA]</scope>
    <source>
        <strain evidence="1 2">BN130099</strain>
    </source>
</reference>
<dbReference type="Proteomes" id="UP000325003">
    <property type="component" value="Unassembled WGS sequence"/>
</dbReference>